<evidence type="ECO:0000313" key="2">
    <source>
        <dbReference type="EMBL" id="ODV75651.1"/>
    </source>
</evidence>
<protein>
    <submittedName>
        <fullName evidence="2">Uncharacterized protein</fullName>
    </submittedName>
</protein>
<gene>
    <name evidence="2" type="ORF">CYBJADRAFT_183251</name>
</gene>
<evidence type="ECO:0000256" key="1">
    <source>
        <dbReference type="SAM" id="SignalP"/>
    </source>
</evidence>
<evidence type="ECO:0000313" key="3">
    <source>
        <dbReference type="Proteomes" id="UP000094389"/>
    </source>
</evidence>
<dbReference type="Proteomes" id="UP000094389">
    <property type="component" value="Unassembled WGS sequence"/>
</dbReference>
<dbReference type="RefSeq" id="XP_020072690.1">
    <property type="nucleotide sequence ID" value="XM_020217069.1"/>
</dbReference>
<name>A0A1E4S815_CYBJN</name>
<accession>A0A1E4S815</accession>
<proteinExistence type="predicted"/>
<feature type="chain" id="PRO_5009162698" evidence="1">
    <location>
        <begin position="20"/>
        <end position="268"/>
    </location>
</feature>
<organism evidence="2 3">
    <name type="scientific">Cyberlindnera jadinii (strain ATCC 18201 / CBS 1600 / BCRC 20928 / JCM 3617 / NBRC 0987 / NRRL Y-1542)</name>
    <name type="common">Torula yeast</name>
    <name type="synonym">Candida utilis</name>
    <dbReference type="NCBI Taxonomy" id="983966"/>
    <lineage>
        <taxon>Eukaryota</taxon>
        <taxon>Fungi</taxon>
        <taxon>Dikarya</taxon>
        <taxon>Ascomycota</taxon>
        <taxon>Saccharomycotina</taxon>
        <taxon>Saccharomycetes</taxon>
        <taxon>Phaffomycetales</taxon>
        <taxon>Phaffomycetaceae</taxon>
        <taxon>Cyberlindnera</taxon>
    </lineage>
</organism>
<keyword evidence="1" id="KW-0732">Signal</keyword>
<sequence>MNLFKFAVVVIAVCKTGLAHVDKLSFKYGASDVISPSEDFHSKPDNCDVSTLVVAGGAGISLEFANWVDQKQFGYDVHVVANLLNCEAKAANLWTDTNLQLSDIQLSSCSEGLVLDIQTVDESLYVDHLAIELLTTMGSIVLSEDCSNPNYAASVPLQNRGVKCITVPTVNSFGKKCRPTSLTPKKAPEYPNAKTTTIVVTESTASKTSTMLNKPSVKLSLSGSTLEATNPPSEPEVLKPGLAVELPITRTFQKPTPVPSTLVNQSIL</sequence>
<dbReference type="EMBL" id="KV453926">
    <property type="protein sequence ID" value="ODV75651.1"/>
    <property type="molecule type" value="Genomic_DNA"/>
</dbReference>
<reference evidence="2 3" key="1">
    <citation type="journal article" date="2016" name="Proc. Natl. Acad. Sci. U.S.A.">
        <title>Comparative genomics of biotechnologically important yeasts.</title>
        <authorList>
            <person name="Riley R."/>
            <person name="Haridas S."/>
            <person name="Wolfe K.H."/>
            <person name="Lopes M.R."/>
            <person name="Hittinger C.T."/>
            <person name="Goeker M."/>
            <person name="Salamov A.A."/>
            <person name="Wisecaver J.H."/>
            <person name="Long T.M."/>
            <person name="Calvey C.H."/>
            <person name="Aerts A.L."/>
            <person name="Barry K.W."/>
            <person name="Choi C."/>
            <person name="Clum A."/>
            <person name="Coughlan A.Y."/>
            <person name="Deshpande S."/>
            <person name="Douglass A.P."/>
            <person name="Hanson S.J."/>
            <person name="Klenk H.-P."/>
            <person name="LaButti K.M."/>
            <person name="Lapidus A."/>
            <person name="Lindquist E.A."/>
            <person name="Lipzen A.M."/>
            <person name="Meier-Kolthoff J.P."/>
            <person name="Ohm R.A."/>
            <person name="Otillar R.P."/>
            <person name="Pangilinan J.L."/>
            <person name="Peng Y."/>
            <person name="Rokas A."/>
            <person name="Rosa C.A."/>
            <person name="Scheuner C."/>
            <person name="Sibirny A.A."/>
            <person name="Slot J.C."/>
            <person name="Stielow J.B."/>
            <person name="Sun H."/>
            <person name="Kurtzman C.P."/>
            <person name="Blackwell M."/>
            <person name="Grigoriev I.V."/>
            <person name="Jeffries T.W."/>
        </authorList>
    </citation>
    <scope>NUCLEOTIDE SEQUENCE [LARGE SCALE GENOMIC DNA]</scope>
    <source>
        <strain evidence="3">ATCC 18201 / CBS 1600 / BCRC 20928 / JCM 3617 / NBRC 0987 / NRRL Y-1542</strain>
    </source>
</reference>
<keyword evidence="3" id="KW-1185">Reference proteome</keyword>
<feature type="signal peptide" evidence="1">
    <location>
        <begin position="1"/>
        <end position="19"/>
    </location>
</feature>
<dbReference type="GeneID" id="30991465"/>
<dbReference type="AlphaFoldDB" id="A0A1E4S815"/>